<dbReference type="InterPro" id="IPR011006">
    <property type="entry name" value="CheY-like_superfamily"/>
</dbReference>
<evidence type="ECO:0000256" key="3">
    <source>
        <dbReference type="ARBA" id="ARBA00023012"/>
    </source>
</evidence>
<dbReference type="InterPro" id="IPR016032">
    <property type="entry name" value="Sig_transdc_resp-reg_C-effctor"/>
</dbReference>
<dbReference type="PROSITE" id="PS51755">
    <property type="entry name" value="OMPR_PHOB"/>
    <property type="match status" value="1"/>
</dbReference>
<dbReference type="EMBL" id="CP048286">
    <property type="protein sequence ID" value="QHW33974.1"/>
    <property type="molecule type" value="Genomic_DNA"/>
</dbReference>
<name>A0A6C0P5W9_9BACL</name>
<dbReference type="FunFam" id="1.10.10.10:FF:000018">
    <property type="entry name" value="DNA-binding response regulator ResD"/>
    <property type="match status" value="1"/>
</dbReference>
<evidence type="ECO:0000256" key="2">
    <source>
        <dbReference type="ARBA" id="ARBA00022553"/>
    </source>
</evidence>
<dbReference type="Gene3D" id="6.10.250.690">
    <property type="match status" value="1"/>
</dbReference>
<keyword evidence="12" id="KW-1185">Reference proteome</keyword>
<comment type="subcellular location">
    <subcellularLocation>
        <location evidence="1">Cytoplasm</location>
    </subcellularLocation>
</comment>
<dbReference type="SMART" id="SM00448">
    <property type="entry name" value="REC"/>
    <property type="match status" value="1"/>
</dbReference>
<dbReference type="SMART" id="SM00862">
    <property type="entry name" value="Trans_reg_C"/>
    <property type="match status" value="1"/>
</dbReference>
<keyword evidence="4" id="KW-0805">Transcription regulation</keyword>
<dbReference type="Gene3D" id="1.10.10.10">
    <property type="entry name" value="Winged helix-like DNA-binding domain superfamily/Winged helix DNA-binding domain"/>
    <property type="match status" value="1"/>
</dbReference>
<dbReference type="GO" id="GO:0000976">
    <property type="term" value="F:transcription cis-regulatory region binding"/>
    <property type="evidence" value="ECO:0007669"/>
    <property type="project" value="TreeGrafter"/>
</dbReference>
<proteinExistence type="predicted"/>
<reference evidence="11 12" key="1">
    <citation type="submission" date="2020-02" db="EMBL/GenBank/DDBJ databases">
        <title>Paenibacillus sp. nov., isolated from rhizosphere soil of tomato.</title>
        <authorList>
            <person name="Weon H.-Y."/>
            <person name="Lee S.A."/>
        </authorList>
    </citation>
    <scope>NUCLEOTIDE SEQUENCE [LARGE SCALE GENOMIC DNA]</scope>
    <source>
        <strain evidence="11 12">14171R-81</strain>
    </source>
</reference>
<dbReference type="InterPro" id="IPR039420">
    <property type="entry name" value="WalR-like"/>
</dbReference>
<dbReference type="KEGG" id="prz:GZH47_26380"/>
<accession>A0A6C0P5W9</accession>
<dbReference type="InterPro" id="IPR001867">
    <property type="entry name" value="OmpR/PhoB-type_DNA-bd"/>
</dbReference>
<evidence type="ECO:0000259" key="9">
    <source>
        <dbReference type="PROSITE" id="PS50110"/>
    </source>
</evidence>
<feature type="modified residue" description="4-aspartylphosphate" evidence="7">
    <location>
        <position position="52"/>
    </location>
</feature>
<dbReference type="InterPro" id="IPR001789">
    <property type="entry name" value="Sig_transdc_resp-reg_receiver"/>
</dbReference>
<evidence type="ECO:0000256" key="6">
    <source>
        <dbReference type="ARBA" id="ARBA00023163"/>
    </source>
</evidence>
<dbReference type="Gene3D" id="3.40.50.2300">
    <property type="match status" value="1"/>
</dbReference>
<gene>
    <name evidence="11" type="ORF">GZH47_26380</name>
</gene>
<dbReference type="GO" id="GO:0005829">
    <property type="term" value="C:cytosol"/>
    <property type="evidence" value="ECO:0007669"/>
    <property type="project" value="TreeGrafter"/>
</dbReference>
<keyword evidence="5 8" id="KW-0238">DNA-binding</keyword>
<evidence type="ECO:0000256" key="4">
    <source>
        <dbReference type="ARBA" id="ARBA00023015"/>
    </source>
</evidence>
<dbReference type="PANTHER" id="PTHR48111">
    <property type="entry name" value="REGULATOR OF RPOS"/>
    <property type="match status" value="1"/>
</dbReference>
<sequence>MKRILIVEDDPVISEVQKDYLEASGFTAEIAHHGELGLQLALERAYDLILLDLMLPGMDGYELCRRIREVSNVPILIVSAKKEEVDKIRGFGLGADDYILKPFGLGELVARVKAHLARYDRLVGSGEWRRDELVLHNIRIDRQARRVVVNEREVAFTAKEYELLLFLVQHPNRVFRKEELFERIWGMDALGDHATVTVHISKLREKIERDPSKPQYIETIWGVGYRFNL</sequence>
<evidence type="ECO:0000313" key="12">
    <source>
        <dbReference type="Proteomes" id="UP000479114"/>
    </source>
</evidence>
<dbReference type="Pfam" id="PF00486">
    <property type="entry name" value="Trans_reg_C"/>
    <property type="match status" value="1"/>
</dbReference>
<dbReference type="SUPFAM" id="SSF46894">
    <property type="entry name" value="C-terminal effector domain of the bipartite response regulators"/>
    <property type="match status" value="1"/>
</dbReference>
<keyword evidence="3" id="KW-0902">Two-component regulatory system</keyword>
<keyword evidence="6" id="KW-0804">Transcription</keyword>
<evidence type="ECO:0000313" key="11">
    <source>
        <dbReference type="EMBL" id="QHW33974.1"/>
    </source>
</evidence>
<organism evidence="11 12">
    <name type="scientific">Paenibacillus rhizovicinus</name>
    <dbReference type="NCBI Taxonomy" id="2704463"/>
    <lineage>
        <taxon>Bacteria</taxon>
        <taxon>Bacillati</taxon>
        <taxon>Bacillota</taxon>
        <taxon>Bacilli</taxon>
        <taxon>Bacillales</taxon>
        <taxon>Paenibacillaceae</taxon>
        <taxon>Paenibacillus</taxon>
    </lineage>
</organism>
<dbReference type="InterPro" id="IPR036388">
    <property type="entry name" value="WH-like_DNA-bd_sf"/>
</dbReference>
<dbReference type="GO" id="GO:0000156">
    <property type="term" value="F:phosphorelay response regulator activity"/>
    <property type="evidence" value="ECO:0007669"/>
    <property type="project" value="TreeGrafter"/>
</dbReference>
<dbReference type="GO" id="GO:0032993">
    <property type="term" value="C:protein-DNA complex"/>
    <property type="evidence" value="ECO:0007669"/>
    <property type="project" value="TreeGrafter"/>
</dbReference>
<evidence type="ECO:0000256" key="5">
    <source>
        <dbReference type="ARBA" id="ARBA00023125"/>
    </source>
</evidence>
<protein>
    <submittedName>
        <fullName evidence="11">Response regulator transcription factor</fullName>
    </submittedName>
</protein>
<dbReference type="CDD" id="cd17574">
    <property type="entry name" value="REC_OmpR"/>
    <property type="match status" value="1"/>
</dbReference>
<evidence type="ECO:0000256" key="1">
    <source>
        <dbReference type="ARBA" id="ARBA00004496"/>
    </source>
</evidence>
<dbReference type="SUPFAM" id="SSF52172">
    <property type="entry name" value="CheY-like"/>
    <property type="match status" value="1"/>
</dbReference>
<dbReference type="Pfam" id="PF00072">
    <property type="entry name" value="Response_reg"/>
    <property type="match status" value="1"/>
</dbReference>
<dbReference type="FunFam" id="3.40.50.2300:FF:000001">
    <property type="entry name" value="DNA-binding response regulator PhoB"/>
    <property type="match status" value="1"/>
</dbReference>
<dbReference type="PROSITE" id="PS50110">
    <property type="entry name" value="RESPONSE_REGULATORY"/>
    <property type="match status" value="1"/>
</dbReference>
<keyword evidence="2 7" id="KW-0597">Phosphoprotein</keyword>
<evidence type="ECO:0000256" key="8">
    <source>
        <dbReference type="PROSITE-ProRule" id="PRU01091"/>
    </source>
</evidence>
<dbReference type="CDD" id="cd00383">
    <property type="entry name" value="trans_reg_C"/>
    <property type="match status" value="1"/>
</dbReference>
<dbReference type="RefSeq" id="WP_162643971.1">
    <property type="nucleotide sequence ID" value="NZ_CP048286.1"/>
</dbReference>
<evidence type="ECO:0000256" key="7">
    <source>
        <dbReference type="PROSITE-ProRule" id="PRU00169"/>
    </source>
</evidence>
<feature type="domain" description="Response regulatory" evidence="9">
    <location>
        <begin position="3"/>
        <end position="116"/>
    </location>
</feature>
<evidence type="ECO:0000259" key="10">
    <source>
        <dbReference type="PROSITE" id="PS51755"/>
    </source>
</evidence>
<dbReference type="Proteomes" id="UP000479114">
    <property type="component" value="Chromosome"/>
</dbReference>
<dbReference type="AlphaFoldDB" id="A0A6C0P5W9"/>
<dbReference type="PANTHER" id="PTHR48111:SF26">
    <property type="entry name" value="STAGE 0 SPORULATION PROTEIN A HOMOLOG"/>
    <property type="match status" value="1"/>
</dbReference>
<dbReference type="GO" id="GO:0006355">
    <property type="term" value="P:regulation of DNA-templated transcription"/>
    <property type="evidence" value="ECO:0007669"/>
    <property type="project" value="InterPro"/>
</dbReference>
<feature type="domain" description="OmpR/PhoB-type" evidence="10">
    <location>
        <begin position="130"/>
        <end position="229"/>
    </location>
</feature>
<feature type="DNA-binding region" description="OmpR/PhoB-type" evidence="8">
    <location>
        <begin position="130"/>
        <end position="229"/>
    </location>
</feature>